<dbReference type="NCBIfam" id="TIGR01733">
    <property type="entry name" value="AA-adenyl-dom"/>
    <property type="match status" value="2"/>
</dbReference>
<dbReference type="Proteomes" id="UP000324376">
    <property type="component" value="Unassembled WGS sequence"/>
</dbReference>
<dbReference type="NCBIfam" id="NF003417">
    <property type="entry name" value="PRK04813.1"/>
    <property type="match status" value="2"/>
</dbReference>
<dbReference type="Pfam" id="PF18563">
    <property type="entry name" value="TubC_N"/>
    <property type="match status" value="1"/>
</dbReference>
<keyword evidence="2" id="KW-0596">Phosphopantetheine</keyword>
<protein>
    <submittedName>
        <fullName evidence="5">Amino acid adenylation domain-containing protein</fullName>
    </submittedName>
</protein>
<dbReference type="SUPFAM" id="SSF47336">
    <property type="entry name" value="ACP-like"/>
    <property type="match status" value="2"/>
</dbReference>
<accession>A0A5S5C4W9</accession>
<dbReference type="InterPro" id="IPR020845">
    <property type="entry name" value="AMP-binding_CS"/>
</dbReference>
<dbReference type="PANTHER" id="PTHR45527:SF1">
    <property type="entry name" value="FATTY ACID SYNTHASE"/>
    <property type="match status" value="1"/>
</dbReference>
<dbReference type="PROSITE" id="PS00455">
    <property type="entry name" value="AMP_BINDING"/>
    <property type="match status" value="1"/>
</dbReference>
<dbReference type="Gene3D" id="2.30.38.10">
    <property type="entry name" value="Luciferase, Domain 3"/>
    <property type="match status" value="2"/>
</dbReference>
<dbReference type="CDD" id="cd05930">
    <property type="entry name" value="A_NRPS"/>
    <property type="match status" value="2"/>
</dbReference>
<dbReference type="Gene3D" id="1.10.1200.10">
    <property type="entry name" value="ACP-like"/>
    <property type="match status" value="2"/>
</dbReference>
<evidence type="ECO:0000256" key="3">
    <source>
        <dbReference type="ARBA" id="ARBA00022553"/>
    </source>
</evidence>
<dbReference type="InterPro" id="IPR000873">
    <property type="entry name" value="AMP-dep_synth/lig_dom"/>
</dbReference>
<dbReference type="Pfam" id="PF00550">
    <property type="entry name" value="PP-binding"/>
    <property type="match status" value="2"/>
</dbReference>
<dbReference type="CDD" id="cd19531">
    <property type="entry name" value="LCL_NRPS-like"/>
    <property type="match status" value="1"/>
</dbReference>
<dbReference type="PROSITE" id="PS00012">
    <property type="entry name" value="PHOSPHOPANTETHEINE"/>
    <property type="match status" value="1"/>
</dbReference>
<evidence type="ECO:0000313" key="5">
    <source>
        <dbReference type="EMBL" id="TYP74357.1"/>
    </source>
</evidence>
<keyword evidence="3" id="KW-0597">Phosphoprotein</keyword>
<dbReference type="RefSeq" id="WP_148782469.1">
    <property type="nucleotide sequence ID" value="NZ_VNHU01000004.1"/>
</dbReference>
<proteinExistence type="predicted"/>
<comment type="caution">
    <text evidence="5">The sequence shown here is derived from an EMBL/GenBank/DDBJ whole genome shotgun (WGS) entry which is preliminary data.</text>
</comment>
<feature type="domain" description="Carrier" evidence="4">
    <location>
        <begin position="1013"/>
        <end position="1087"/>
    </location>
</feature>
<dbReference type="FunFam" id="1.10.1200.10:FF:000005">
    <property type="entry name" value="Nonribosomal peptide synthetase 1"/>
    <property type="match status" value="1"/>
</dbReference>
<dbReference type="CDD" id="cd19543">
    <property type="entry name" value="DCL_NRPS"/>
    <property type="match status" value="1"/>
</dbReference>
<evidence type="ECO:0000256" key="1">
    <source>
        <dbReference type="ARBA" id="ARBA00001957"/>
    </source>
</evidence>
<dbReference type="Pfam" id="PF00668">
    <property type="entry name" value="Condensation"/>
    <property type="match status" value="3"/>
</dbReference>
<keyword evidence="6" id="KW-1185">Reference proteome</keyword>
<dbReference type="GO" id="GO:0003824">
    <property type="term" value="F:catalytic activity"/>
    <property type="evidence" value="ECO:0007669"/>
    <property type="project" value="InterPro"/>
</dbReference>
<dbReference type="PROSITE" id="PS50075">
    <property type="entry name" value="CARRIER"/>
    <property type="match status" value="2"/>
</dbReference>
<dbReference type="GO" id="GO:0005829">
    <property type="term" value="C:cytosol"/>
    <property type="evidence" value="ECO:0007669"/>
    <property type="project" value="TreeGrafter"/>
</dbReference>
<evidence type="ECO:0000256" key="2">
    <source>
        <dbReference type="ARBA" id="ARBA00022450"/>
    </source>
</evidence>
<dbReference type="InterPro" id="IPR009081">
    <property type="entry name" value="PP-bd_ACP"/>
</dbReference>
<dbReference type="Gene3D" id="3.30.559.30">
    <property type="entry name" value="Nonribosomal peptide synthetase, condensation domain"/>
    <property type="match status" value="3"/>
</dbReference>
<dbReference type="Pfam" id="PF00501">
    <property type="entry name" value="AMP-binding"/>
    <property type="match status" value="2"/>
</dbReference>
<dbReference type="InterPro" id="IPR045851">
    <property type="entry name" value="AMP-bd_C_sf"/>
</dbReference>
<dbReference type="InterPro" id="IPR041464">
    <property type="entry name" value="TubC_N"/>
</dbReference>
<dbReference type="InterPro" id="IPR025110">
    <property type="entry name" value="AMP-bd_C"/>
</dbReference>
<dbReference type="GO" id="GO:0043041">
    <property type="term" value="P:amino acid activation for nonribosomal peptide biosynthetic process"/>
    <property type="evidence" value="ECO:0007669"/>
    <property type="project" value="TreeGrafter"/>
</dbReference>
<dbReference type="InterPro" id="IPR036736">
    <property type="entry name" value="ACP-like_sf"/>
</dbReference>
<dbReference type="InterPro" id="IPR044894">
    <property type="entry name" value="TubC_N_sf"/>
</dbReference>
<dbReference type="PANTHER" id="PTHR45527">
    <property type="entry name" value="NONRIBOSOMAL PEPTIDE SYNTHETASE"/>
    <property type="match status" value="1"/>
</dbReference>
<evidence type="ECO:0000313" key="6">
    <source>
        <dbReference type="Proteomes" id="UP000324376"/>
    </source>
</evidence>
<dbReference type="GO" id="GO:0031177">
    <property type="term" value="F:phosphopantetheine binding"/>
    <property type="evidence" value="ECO:0007669"/>
    <property type="project" value="TreeGrafter"/>
</dbReference>
<dbReference type="InterPro" id="IPR001242">
    <property type="entry name" value="Condensation_dom"/>
</dbReference>
<dbReference type="InterPro" id="IPR010071">
    <property type="entry name" value="AA_adenyl_dom"/>
</dbReference>
<name>A0A5S5C4W9_9FLAO</name>
<dbReference type="EMBL" id="VNHU01000004">
    <property type="protein sequence ID" value="TYP74357.1"/>
    <property type="molecule type" value="Genomic_DNA"/>
</dbReference>
<dbReference type="SUPFAM" id="SSF56801">
    <property type="entry name" value="Acetyl-CoA synthetase-like"/>
    <property type="match status" value="2"/>
</dbReference>
<reference evidence="5 6" key="1">
    <citation type="submission" date="2019-07" db="EMBL/GenBank/DDBJ databases">
        <title>Genomic Encyclopedia of Archaeal and Bacterial Type Strains, Phase II (KMG-II): from individual species to whole genera.</title>
        <authorList>
            <person name="Goeker M."/>
        </authorList>
    </citation>
    <scope>NUCLEOTIDE SEQUENCE [LARGE SCALE GENOMIC DNA]</scope>
    <source>
        <strain evidence="5 6">DSM 17527</strain>
    </source>
</reference>
<dbReference type="OrthoDB" id="9765680at2"/>
<evidence type="ECO:0000259" key="4">
    <source>
        <dbReference type="PROSITE" id="PS50075"/>
    </source>
</evidence>
<dbReference type="SUPFAM" id="SSF52777">
    <property type="entry name" value="CoA-dependent acyltransferases"/>
    <property type="match status" value="6"/>
</dbReference>
<comment type="cofactor">
    <cofactor evidence="1">
        <name>pantetheine 4'-phosphate</name>
        <dbReference type="ChEBI" id="CHEBI:47942"/>
    </cofactor>
</comment>
<sequence>MKIHDFISNLRNEHDIHIVLNGEELKLRGTKENLTKEIITQVKERKAEIVTYYKSILAKKGISKIPKAENKEYYPLSNVQRTIYFRYEFDSDSTAFNMPKLIKCIGKLDKDILTKAFDKLIERHESLRTNFIVVDGHPFQKIQPPFSLKIDTIRVLEDEVKQSMSDFMKPFKLDTDALIRIALLEVSNEKNYLLIDTHHIVNDGVSDGLIIKDLIAFYHGIAVPELKIQFKDYTEWENSKEQQERIQKNEDYWVSVFKDKETVLQLPYDHDRPNFVSDSGGVCLLELDKELSKQLQELAQRNNVTMFMLFLAAYNILLSKLSNQQDIVVGVTTAGRSHSDLDEVVGMFVRSIPILNEVVDSQTFEEFLHTVKQSTVKSFDHQNSDLDAIAERLNRKRIPGRNRWFDTMLVFHNYEQPSIDISGLQIEPVIIDFSSAKFDLTLNVENAEDHFVLFFEYAKDLFEESSIVLFGSYLKNVLTTIATNESISIGAIELLSEDKKNTIHDFNPLPITRPSQTTIIDLFHKQVEENADSTAVIFEKEDVSYFELNERANRLSNYLLNNYSIGKDDIIGIYASRGVEMIICLLAVLKAGASYTPIDIELNQTRIKAIVSDSDLNFILTNLSNSLKDIVSKNKIVDIDNLSEALLVADTTNPQISISQDSLAYCMFTSGSTGRPKGILIEHLALLDFCLTTRDMFSISTRDRMIQQASLSFDTSIEEIFPVLISGASLLIMRDKGRDIFAIIDAVKNKGANILNTSPVVLNELNKYAKEISSLRFIIIGGDALHPSQIDQIIHYCDIYQTYGPSEVTIGITCGKLYKPEDAANIGKPISNRSVYILNETNTLCPINVPGELCVAGIGLARGYLNNDQLTQEKFVVNPLHPDERIYRTGDLVKWLPSGDLQFLGRIDNQIKIGGIRIEPGEIELHLLEHSQINEVAVLLYGPVNNKSLVAYYVSSEAIEIGEIQSFLRDRLPHYMIPTYFVYMSSFPRNISGKINKGELPEPKINLETAFVGSSTKEEKLLATVWEKVLKIERIGVTDNFFSLGGDSIKSMQIVTNLRMEGYSLSIKEIFKFQNIKELAQNLELLNDPDDQEINEDKTKKNSVLIQGDKLDAYLRGSSISSQLNIDVLQQLHKKENIELLYPLSPMQQGMLFHSLLIEDSGDYFSHITFQVEGDLNIDLLQQSYSEIIKRHEILRANFFQKGFEKPFQIITKNKKPDFTFIDVRALLINSSTEEYLDSFLKKDQLRGFHLTNDNLMRLTVIQTKETTYQLVWSYHHIIIDGWCMARIISEFQTCYKNYASGILPQLPSVVSYSKFIEWLGFFNKEEASHYWSNYLENYNNLSEIPQLAKSTEKVVSPNYVEKAFKISEKITQQLQDISIRSGVTLNTILQTSWGILLSKYNNTYDVAFGTVVSGRPSEIDRVEEIVGVFINTIPVRIQFNETTTIDELLKQTQLQALDGLDYLHYPLSDIQNTSELKSGLFNHIMAFQNLPVEENNALESPFKISNVTSLNRTSYDLWIIITPSTQLDIAINYNANVYDSQTIDRIETHLLHILASIIAKIDVPISGINLLSPLESNQILYDFNDTAKPYSSKKLMHQLFEEQVVKSPGNVAVISNGNSYSYQWLNEASNQFAHYLRAIGIEREDAVAVIMDRDISLLVTLLAILKAGGKYIPIEPYIPDNRKLVLINTVATKFVVTNGTNHKELVKRLESIKTLKKLISYDSINRSMVCKEIGGEGIKEINIGSYPMHNPKIIGDSMDLAYIIFTSGSTGNPKGVAVQHAPVINLIEWVNNTYDVNTLDTILMVSSVSFDLSVYDLFGGFAVGASIRIANEEELASPATLANIIIEEHITFWDSAPAMLQQVLPFLEQRREEVKEKGVLRISFSSGDWIPLALPDRMKALFDNYKFIGLGGATEATIWSNYFEVHEVKEYWKSIPYGKPIQNAKYLIVDDALNLCPIGVKGNLVIGGQCLAQSYFNEKELSAQRFIDSPFYEDEKLYYTGDMARWFEDGNIEFLGRKDSQVKIRGYRIELGEIEKTILQHPEINHVVTLVRERSKYDKYICAYYLCERELTKKELDVFLGEYLPSYMLPSYYVRLEEIPITNNGKINRKELPDPSYLDKNRKLKKPSTVTETKLIQTVGDLLHIDFDVISMEDDFFELGGHSILAVHLMGQIEKQFNCIISLREIFENGVLHQLVTIINSKSQNKTSAITSIGEQKSYVLSSAQERMYYHYLYNKDNLLYNISLAYVLKGDVDYTKIESCIKQLVAHHGALRTSFELTDSGVRQKIESTVETPFEIGKIDSDTSIEDEFKIFRKSFDLSKAPLIKFKIMEAPFKKILFVDVHHIICDGISLNNLMNDFQKLYSNKSLDDSLIRYVDYASWQKDLNGSINNMKTYWSNKLTPPLSVIELPTTELNQDLQRNEAAIANLTILEEDYKKLKIVTSKERVSEYMYLISAFYLLLYKISGSDDLIIETDAVGRTSIQLERVVGTFINIVPLRIIINPETSYNDFLKQVKETVLEAMENQDFQYNDLLHLLNEKEIATERTMGRVHFAYANYYQNESKNDTIQFEALSLDRDHSSGYELKIEAQANNGELKLYFIYNLHLFEEETITLLMKYYREILTAIIQDTSIPIGEMIFNTVD</sequence>
<dbReference type="Gene3D" id="3.30.300.30">
    <property type="match status" value="2"/>
</dbReference>
<dbReference type="FunFam" id="3.40.50.980:FF:000001">
    <property type="entry name" value="Non-ribosomal peptide synthetase"/>
    <property type="match status" value="1"/>
</dbReference>
<organism evidence="5 6">
    <name type="scientific">Aquimarina intermedia</name>
    <dbReference type="NCBI Taxonomy" id="350814"/>
    <lineage>
        <taxon>Bacteria</taxon>
        <taxon>Pseudomonadati</taxon>
        <taxon>Bacteroidota</taxon>
        <taxon>Flavobacteriia</taxon>
        <taxon>Flavobacteriales</taxon>
        <taxon>Flavobacteriaceae</taxon>
        <taxon>Aquimarina</taxon>
    </lineage>
</organism>
<dbReference type="Gene3D" id="1.10.10.1830">
    <property type="entry name" value="Non-ribosomal peptide synthase, adenylation domain"/>
    <property type="match status" value="1"/>
</dbReference>
<dbReference type="Gene3D" id="3.40.50.980">
    <property type="match status" value="4"/>
</dbReference>
<dbReference type="Pfam" id="PF13193">
    <property type="entry name" value="AMP-binding_C"/>
    <property type="match status" value="2"/>
</dbReference>
<dbReference type="Gene3D" id="3.30.559.10">
    <property type="entry name" value="Chloramphenicol acetyltransferase-like domain"/>
    <property type="match status" value="3"/>
</dbReference>
<dbReference type="GO" id="GO:0044550">
    <property type="term" value="P:secondary metabolite biosynthetic process"/>
    <property type="evidence" value="ECO:0007669"/>
    <property type="project" value="TreeGrafter"/>
</dbReference>
<feature type="domain" description="Carrier" evidence="4">
    <location>
        <begin position="2127"/>
        <end position="2204"/>
    </location>
</feature>
<dbReference type="InterPro" id="IPR006162">
    <property type="entry name" value="Ppantetheine_attach_site"/>
</dbReference>
<gene>
    <name evidence="5" type="ORF">BD809_104177</name>
</gene>
<dbReference type="InterPro" id="IPR023213">
    <property type="entry name" value="CAT-like_dom_sf"/>
</dbReference>